<evidence type="ECO:0000313" key="3">
    <source>
        <dbReference type="Proteomes" id="UP001597440"/>
    </source>
</evidence>
<dbReference type="EMBL" id="JBHULD010000014">
    <property type="protein sequence ID" value="MFD2555462.1"/>
    <property type="molecule type" value="Genomic_DNA"/>
</dbReference>
<dbReference type="InterPro" id="IPR014966">
    <property type="entry name" value="FRG-dom"/>
</dbReference>
<dbReference type="RefSeq" id="WP_210353787.1">
    <property type="nucleotide sequence ID" value="NZ_JAEQMU010000001.1"/>
</dbReference>
<reference evidence="3" key="1">
    <citation type="journal article" date="2019" name="Int. J. Syst. Evol. Microbiol.">
        <title>The Global Catalogue of Microorganisms (GCM) 10K type strain sequencing project: providing services to taxonomists for standard genome sequencing and annotation.</title>
        <authorList>
            <consortium name="The Broad Institute Genomics Platform"/>
            <consortium name="The Broad Institute Genome Sequencing Center for Infectious Disease"/>
            <person name="Wu L."/>
            <person name="Ma J."/>
        </authorList>
    </citation>
    <scope>NUCLEOTIDE SEQUENCE [LARGE SCALE GENOMIC DNA]</scope>
    <source>
        <strain evidence="3">KCTC 52298</strain>
    </source>
</reference>
<organism evidence="2 3">
    <name type="scientific">Sphingobacterium tabacisoli</name>
    <dbReference type="NCBI Taxonomy" id="2044855"/>
    <lineage>
        <taxon>Bacteria</taxon>
        <taxon>Pseudomonadati</taxon>
        <taxon>Bacteroidota</taxon>
        <taxon>Sphingobacteriia</taxon>
        <taxon>Sphingobacteriales</taxon>
        <taxon>Sphingobacteriaceae</taxon>
        <taxon>Sphingobacterium</taxon>
    </lineage>
</organism>
<feature type="domain" description="FRG" evidence="1">
    <location>
        <begin position="27"/>
        <end position="125"/>
    </location>
</feature>
<dbReference type="Pfam" id="PF08867">
    <property type="entry name" value="FRG"/>
    <property type="match status" value="1"/>
</dbReference>
<evidence type="ECO:0000259" key="1">
    <source>
        <dbReference type="SMART" id="SM00901"/>
    </source>
</evidence>
<comment type="caution">
    <text evidence="2">The sequence shown here is derived from an EMBL/GenBank/DDBJ whole genome shotgun (WGS) entry which is preliminary data.</text>
</comment>
<name>A0ABW5L6F5_9SPHI</name>
<dbReference type="SMART" id="SM00901">
    <property type="entry name" value="FRG"/>
    <property type="match status" value="1"/>
</dbReference>
<gene>
    <name evidence="2" type="ORF">ACFSQW_13735</name>
</gene>
<keyword evidence="3" id="KW-1185">Reference proteome</keyword>
<dbReference type="Proteomes" id="UP001597440">
    <property type="component" value="Unassembled WGS sequence"/>
</dbReference>
<evidence type="ECO:0000313" key="2">
    <source>
        <dbReference type="EMBL" id="MFD2555462.1"/>
    </source>
</evidence>
<protein>
    <submittedName>
        <fullName evidence="2">FRG domain-containing protein</fullName>
    </submittedName>
</protein>
<proteinExistence type="predicted"/>
<accession>A0ABW5L6F5</accession>
<sequence length="238" mass="28054">MANFEETEINSLSEFIKLIERRGRPDGKRIILYRGQNVDKALIPGIARHLYRKSREVNEIRMFNEFKRSSLPHLQSKPNNDLEWLTIAQHYGIPTRLLDWTDNPLAALYFAVSKESMEESSAVVWVFSASMDNKIFTEEQNFDIFKEKELKIFKPSTIIDRVGSQSGWFSYHPYRSQGYYQRIDQEYSDKDIRLHKILIKKENSKNIKHTLEACGINKYSIFRDLDSLGQYIFLKNKS</sequence>